<evidence type="ECO:0000313" key="1">
    <source>
        <dbReference type="EMBL" id="EDW42657.1"/>
    </source>
</evidence>
<dbReference type="Proteomes" id="UP000001292">
    <property type="component" value="Unassembled WGS sequence"/>
</dbReference>
<dbReference type="HOGENOM" id="CLU_082528_0_0_1"/>
<reference evidence="1 2" key="1">
    <citation type="journal article" date="2007" name="Nature">
        <title>Evolution of genes and genomes on the Drosophila phylogeny.</title>
        <authorList>
            <consortium name="Drosophila 12 Genomes Consortium"/>
            <person name="Clark A.G."/>
            <person name="Eisen M.B."/>
            <person name="Smith D.R."/>
            <person name="Bergman C.M."/>
            <person name="Oliver B."/>
            <person name="Markow T.A."/>
            <person name="Kaufman T.C."/>
            <person name="Kellis M."/>
            <person name="Gelbart W."/>
            <person name="Iyer V.N."/>
            <person name="Pollard D.A."/>
            <person name="Sackton T.B."/>
            <person name="Larracuente A.M."/>
            <person name="Singh N.D."/>
            <person name="Abad J.P."/>
            <person name="Abt D.N."/>
            <person name="Adryan B."/>
            <person name="Aguade M."/>
            <person name="Akashi H."/>
            <person name="Anderson W.W."/>
            <person name="Aquadro C.F."/>
            <person name="Ardell D.H."/>
            <person name="Arguello R."/>
            <person name="Artieri C.G."/>
            <person name="Barbash D.A."/>
            <person name="Barker D."/>
            <person name="Barsanti P."/>
            <person name="Batterham P."/>
            <person name="Batzoglou S."/>
            <person name="Begun D."/>
            <person name="Bhutkar A."/>
            <person name="Blanco E."/>
            <person name="Bosak S.A."/>
            <person name="Bradley R.K."/>
            <person name="Brand A.D."/>
            <person name="Brent M.R."/>
            <person name="Brooks A.N."/>
            <person name="Brown R.H."/>
            <person name="Butlin R.K."/>
            <person name="Caggese C."/>
            <person name="Calvi B.R."/>
            <person name="Bernardo de Carvalho A."/>
            <person name="Caspi A."/>
            <person name="Castrezana S."/>
            <person name="Celniker S.E."/>
            <person name="Chang J.L."/>
            <person name="Chapple C."/>
            <person name="Chatterji S."/>
            <person name="Chinwalla A."/>
            <person name="Civetta A."/>
            <person name="Clifton S.W."/>
            <person name="Comeron J.M."/>
            <person name="Costello J.C."/>
            <person name="Coyne J.A."/>
            <person name="Daub J."/>
            <person name="David R.G."/>
            <person name="Delcher A.L."/>
            <person name="Delehaunty K."/>
            <person name="Do C.B."/>
            <person name="Ebling H."/>
            <person name="Edwards K."/>
            <person name="Eickbush T."/>
            <person name="Evans J.D."/>
            <person name="Filipski A."/>
            <person name="Findeiss S."/>
            <person name="Freyhult E."/>
            <person name="Fulton L."/>
            <person name="Fulton R."/>
            <person name="Garcia A.C."/>
            <person name="Gardiner A."/>
            <person name="Garfield D.A."/>
            <person name="Garvin B.E."/>
            <person name="Gibson G."/>
            <person name="Gilbert D."/>
            <person name="Gnerre S."/>
            <person name="Godfrey J."/>
            <person name="Good R."/>
            <person name="Gotea V."/>
            <person name="Gravely B."/>
            <person name="Greenberg A.J."/>
            <person name="Griffiths-Jones S."/>
            <person name="Gross S."/>
            <person name="Guigo R."/>
            <person name="Gustafson E.A."/>
            <person name="Haerty W."/>
            <person name="Hahn M.W."/>
            <person name="Halligan D.L."/>
            <person name="Halpern A.L."/>
            <person name="Halter G.M."/>
            <person name="Han M.V."/>
            <person name="Heger A."/>
            <person name="Hillier L."/>
            <person name="Hinrichs A.S."/>
            <person name="Holmes I."/>
            <person name="Hoskins R.A."/>
            <person name="Hubisz M.J."/>
            <person name="Hultmark D."/>
            <person name="Huntley M.A."/>
            <person name="Jaffe D.B."/>
            <person name="Jagadeeshan S."/>
            <person name="Jeck W.R."/>
            <person name="Johnson J."/>
            <person name="Jones C.D."/>
            <person name="Jordan W.C."/>
            <person name="Karpen G.H."/>
            <person name="Kataoka E."/>
            <person name="Keightley P.D."/>
            <person name="Kheradpour P."/>
            <person name="Kirkness E.F."/>
            <person name="Koerich L.B."/>
            <person name="Kristiansen K."/>
            <person name="Kudrna D."/>
            <person name="Kulathinal R.J."/>
            <person name="Kumar S."/>
            <person name="Kwok R."/>
            <person name="Lander E."/>
            <person name="Langley C.H."/>
            <person name="Lapoint R."/>
            <person name="Lazzaro B.P."/>
            <person name="Lee S.J."/>
            <person name="Levesque L."/>
            <person name="Li R."/>
            <person name="Lin C.F."/>
            <person name="Lin M.F."/>
            <person name="Lindblad-Toh K."/>
            <person name="Llopart A."/>
            <person name="Long M."/>
            <person name="Low L."/>
            <person name="Lozovsky E."/>
            <person name="Lu J."/>
            <person name="Luo M."/>
            <person name="Machado C.A."/>
            <person name="Makalowski W."/>
            <person name="Marzo M."/>
            <person name="Matsuda M."/>
            <person name="Matzkin L."/>
            <person name="McAllister B."/>
            <person name="McBride C.S."/>
            <person name="McKernan B."/>
            <person name="McKernan K."/>
            <person name="Mendez-Lago M."/>
            <person name="Minx P."/>
            <person name="Mollenhauer M.U."/>
            <person name="Montooth K."/>
            <person name="Mount S.M."/>
            <person name="Mu X."/>
            <person name="Myers E."/>
            <person name="Negre B."/>
            <person name="Newfeld S."/>
            <person name="Nielsen R."/>
            <person name="Noor M.A."/>
            <person name="O'Grady P."/>
            <person name="Pachter L."/>
            <person name="Papaceit M."/>
            <person name="Parisi M.J."/>
            <person name="Parisi M."/>
            <person name="Parts L."/>
            <person name="Pedersen J.S."/>
            <person name="Pesole G."/>
            <person name="Phillippy A.M."/>
            <person name="Ponting C.P."/>
            <person name="Pop M."/>
            <person name="Porcelli D."/>
            <person name="Powell J.R."/>
            <person name="Prohaska S."/>
            <person name="Pruitt K."/>
            <person name="Puig M."/>
            <person name="Quesneville H."/>
            <person name="Ram K.R."/>
            <person name="Rand D."/>
            <person name="Rasmussen M.D."/>
            <person name="Reed L.K."/>
            <person name="Reenan R."/>
            <person name="Reily A."/>
            <person name="Remington K.A."/>
            <person name="Rieger T.T."/>
            <person name="Ritchie M.G."/>
            <person name="Robin C."/>
            <person name="Rogers Y.H."/>
            <person name="Rohde C."/>
            <person name="Rozas J."/>
            <person name="Rubenfield M.J."/>
            <person name="Ruiz A."/>
            <person name="Russo S."/>
            <person name="Salzberg S.L."/>
            <person name="Sanchez-Gracia A."/>
            <person name="Saranga D.J."/>
            <person name="Sato H."/>
            <person name="Schaeffer S.W."/>
            <person name="Schatz M.C."/>
            <person name="Schlenke T."/>
            <person name="Schwartz R."/>
            <person name="Segarra C."/>
            <person name="Singh R.S."/>
            <person name="Sirot L."/>
            <person name="Sirota M."/>
            <person name="Sisneros N.B."/>
            <person name="Smith C.D."/>
            <person name="Smith T.F."/>
            <person name="Spieth J."/>
            <person name="Stage D.E."/>
            <person name="Stark A."/>
            <person name="Stephan W."/>
            <person name="Strausberg R.L."/>
            <person name="Strempel S."/>
            <person name="Sturgill D."/>
            <person name="Sutton G."/>
            <person name="Sutton G.G."/>
            <person name="Tao W."/>
            <person name="Teichmann S."/>
            <person name="Tobari Y.N."/>
            <person name="Tomimura Y."/>
            <person name="Tsolas J.M."/>
            <person name="Valente V.L."/>
            <person name="Venter E."/>
            <person name="Venter J.C."/>
            <person name="Vicario S."/>
            <person name="Vieira F.G."/>
            <person name="Vilella A.J."/>
            <person name="Villasante A."/>
            <person name="Walenz B."/>
            <person name="Wang J."/>
            <person name="Wasserman M."/>
            <person name="Watts T."/>
            <person name="Wilson D."/>
            <person name="Wilson R.K."/>
            <person name="Wing R.A."/>
            <person name="Wolfner M.F."/>
            <person name="Wong A."/>
            <person name="Wong G.K."/>
            <person name="Wu C.I."/>
            <person name="Wu G."/>
            <person name="Yamamoto D."/>
            <person name="Yang H.P."/>
            <person name="Yang S.P."/>
            <person name="Yorke J.A."/>
            <person name="Yoshida K."/>
            <person name="Zdobnov E."/>
            <person name="Zhang P."/>
            <person name="Zhang Y."/>
            <person name="Zimin A.V."/>
            <person name="Baldwin J."/>
            <person name="Abdouelleil A."/>
            <person name="Abdulkadir J."/>
            <person name="Abebe A."/>
            <person name="Abera B."/>
            <person name="Abreu J."/>
            <person name="Acer S.C."/>
            <person name="Aftuck L."/>
            <person name="Alexander A."/>
            <person name="An P."/>
            <person name="Anderson E."/>
            <person name="Anderson S."/>
            <person name="Arachi H."/>
            <person name="Azer M."/>
            <person name="Bachantsang P."/>
            <person name="Barry A."/>
            <person name="Bayul T."/>
            <person name="Berlin A."/>
            <person name="Bessette D."/>
            <person name="Bloom T."/>
            <person name="Blye J."/>
            <person name="Boguslavskiy L."/>
            <person name="Bonnet C."/>
            <person name="Boukhgalter B."/>
            <person name="Bourzgui I."/>
            <person name="Brown A."/>
            <person name="Cahill P."/>
            <person name="Channer S."/>
            <person name="Cheshatsang Y."/>
            <person name="Chuda L."/>
            <person name="Citroen M."/>
            <person name="Collymore A."/>
            <person name="Cooke P."/>
            <person name="Costello M."/>
            <person name="D'Aco K."/>
            <person name="Daza R."/>
            <person name="De Haan G."/>
            <person name="DeGray S."/>
            <person name="DeMaso C."/>
            <person name="Dhargay N."/>
            <person name="Dooley K."/>
            <person name="Dooley E."/>
            <person name="Doricent M."/>
            <person name="Dorje P."/>
            <person name="Dorjee K."/>
            <person name="Dupes A."/>
            <person name="Elong R."/>
            <person name="Falk J."/>
            <person name="Farina A."/>
            <person name="Faro S."/>
            <person name="Ferguson D."/>
            <person name="Fisher S."/>
            <person name="Foley C.D."/>
            <person name="Franke A."/>
            <person name="Friedrich D."/>
            <person name="Gadbois L."/>
            <person name="Gearin G."/>
            <person name="Gearin C.R."/>
            <person name="Giannoukos G."/>
            <person name="Goode T."/>
            <person name="Graham J."/>
            <person name="Grandbois E."/>
            <person name="Grewal S."/>
            <person name="Gyaltsen K."/>
            <person name="Hafez N."/>
            <person name="Hagos B."/>
            <person name="Hall J."/>
            <person name="Henson C."/>
            <person name="Hollinger A."/>
            <person name="Honan T."/>
            <person name="Huard M.D."/>
            <person name="Hughes L."/>
            <person name="Hurhula B."/>
            <person name="Husby M.E."/>
            <person name="Kamat A."/>
            <person name="Kanga B."/>
            <person name="Kashin S."/>
            <person name="Khazanovich D."/>
            <person name="Kisner P."/>
            <person name="Lance K."/>
            <person name="Lara M."/>
            <person name="Lee W."/>
            <person name="Lennon N."/>
            <person name="Letendre F."/>
            <person name="LeVine R."/>
            <person name="Lipovsky A."/>
            <person name="Liu X."/>
            <person name="Liu J."/>
            <person name="Liu S."/>
            <person name="Lokyitsang T."/>
            <person name="Lokyitsang Y."/>
            <person name="Lubonja R."/>
            <person name="Lui A."/>
            <person name="MacDonald P."/>
            <person name="Magnisalis V."/>
            <person name="Maru K."/>
            <person name="Matthews C."/>
            <person name="McCusker W."/>
            <person name="McDonough S."/>
            <person name="Mehta T."/>
            <person name="Meldrim J."/>
            <person name="Meneus L."/>
            <person name="Mihai O."/>
            <person name="Mihalev A."/>
            <person name="Mihova T."/>
            <person name="Mittelman R."/>
            <person name="Mlenga V."/>
            <person name="Montmayeur A."/>
            <person name="Mulrain L."/>
            <person name="Navidi A."/>
            <person name="Naylor J."/>
            <person name="Negash T."/>
            <person name="Nguyen T."/>
            <person name="Nguyen N."/>
            <person name="Nicol R."/>
            <person name="Norbu C."/>
            <person name="Norbu N."/>
            <person name="Novod N."/>
            <person name="O'Neill B."/>
            <person name="Osman S."/>
            <person name="Markiewicz E."/>
            <person name="Oyono O.L."/>
            <person name="Patti C."/>
            <person name="Phunkhang P."/>
            <person name="Pierre F."/>
            <person name="Priest M."/>
            <person name="Raghuraman S."/>
            <person name="Rege F."/>
            <person name="Reyes R."/>
            <person name="Rise C."/>
            <person name="Rogov P."/>
            <person name="Ross K."/>
            <person name="Ryan E."/>
            <person name="Settipalli S."/>
            <person name="Shea T."/>
            <person name="Sherpa N."/>
            <person name="Shi L."/>
            <person name="Shih D."/>
            <person name="Sparrow T."/>
            <person name="Spaulding J."/>
            <person name="Stalker J."/>
            <person name="Stange-Thomann N."/>
            <person name="Stavropoulos S."/>
            <person name="Stone C."/>
            <person name="Strader C."/>
            <person name="Tesfaye S."/>
            <person name="Thomson T."/>
            <person name="Thoulutsang Y."/>
            <person name="Thoulutsang D."/>
            <person name="Topham K."/>
            <person name="Topping I."/>
            <person name="Tsamla T."/>
            <person name="Vassiliev H."/>
            <person name="Vo A."/>
            <person name="Wangchuk T."/>
            <person name="Wangdi T."/>
            <person name="Weiand M."/>
            <person name="Wilkinson J."/>
            <person name="Wilson A."/>
            <person name="Yadav S."/>
            <person name="Young G."/>
            <person name="Yu Q."/>
            <person name="Zembek L."/>
            <person name="Zhong D."/>
            <person name="Zimmer A."/>
            <person name="Zwirko Z."/>
            <person name="Jaffe D.B."/>
            <person name="Alvarez P."/>
            <person name="Brockman W."/>
            <person name="Butler J."/>
            <person name="Chin C."/>
            <person name="Gnerre S."/>
            <person name="Grabherr M."/>
            <person name="Kleber M."/>
            <person name="Mauceli E."/>
            <person name="MacCallum I."/>
        </authorList>
    </citation>
    <scope>NUCLEOTIDE SEQUENCE [LARGE SCALE GENOMIC DNA]</scope>
    <source>
        <strain evidence="2">Rob3c / Tucson 14021-0248.25</strain>
    </source>
</reference>
<proteinExistence type="predicted"/>
<dbReference type="PhylomeDB" id="B4HIE2"/>
<dbReference type="OMA" id="MENPFEY"/>
<gene>
    <name evidence="1" type="primary">Dsec\GM26127</name>
    <name evidence="1" type="ORF">Dsec_GM26127</name>
</gene>
<dbReference type="SUPFAM" id="SSF53756">
    <property type="entry name" value="UDP-Glycosyltransferase/glycogen phosphorylase"/>
    <property type="match status" value="1"/>
</dbReference>
<dbReference type="EMBL" id="CH480815">
    <property type="protein sequence ID" value="EDW42657.1"/>
    <property type="molecule type" value="Genomic_DNA"/>
</dbReference>
<dbReference type="AlphaFoldDB" id="B4HIE2"/>
<evidence type="ECO:0000313" key="2">
    <source>
        <dbReference type="Proteomes" id="UP000001292"/>
    </source>
</evidence>
<accession>B4HIE2</accession>
<protein>
    <submittedName>
        <fullName evidence="1">GM26127</fullName>
    </submittedName>
</protein>
<keyword evidence="2" id="KW-1185">Reference proteome</keyword>
<name>B4HIE2_DROSE</name>
<organism evidence="2">
    <name type="scientific">Drosophila sechellia</name>
    <name type="common">Fruit fly</name>
    <dbReference type="NCBI Taxonomy" id="7238"/>
    <lineage>
        <taxon>Eukaryota</taxon>
        <taxon>Metazoa</taxon>
        <taxon>Ecdysozoa</taxon>
        <taxon>Arthropoda</taxon>
        <taxon>Hexapoda</taxon>
        <taxon>Insecta</taxon>
        <taxon>Pterygota</taxon>
        <taxon>Neoptera</taxon>
        <taxon>Endopterygota</taxon>
        <taxon>Diptera</taxon>
        <taxon>Brachycera</taxon>
        <taxon>Muscomorpha</taxon>
        <taxon>Ephydroidea</taxon>
        <taxon>Drosophilidae</taxon>
        <taxon>Drosophila</taxon>
        <taxon>Sophophora</taxon>
    </lineage>
</organism>
<sequence>MWASGLFYLILLFPGFLYGARILALFPVPSQSHYYHALPYLKNLASLGHEITSVSPFPSEEPVNNIYDIYVPEVFNGFDGKPGKAQFDLIIVDIWKYDAFYGLAAYFEAPVIGLAPCGTDWKIDEMVGSPSPMSYLQSPSSYLYDLDTFGGRMAHFVERSISWFNWHLRYEQKHEALYKKYFPKIAETKPLSEISKTLL</sequence>